<protein>
    <recommendedName>
        <fullName evidence="4">EamA domain-containing protein</fullName>
    </recommendedName>
</protein>
<feature type="transmembrane region" description="Helical" evidence="1">
    <location>
        <begin position="72"/>
        <end position="93"/>
    </location>
</feature>
<organism evidence="2 3">
    <name type="scientific">Pacificispira spongiicola</name>
    <dbReference type="NCBI Taxonomy" id="2729598"/>
    <lineage>
        <taxon>Bacteria</taxon>
        <taxon>Pseudomonadati</taxon>
        <taxon>Pseudomonadota</taxon>
        <taxon>Alphaproteobacteria</taxon>
        <taxon>Rhodospirillales</taxon>
        <taxon>Rhodospirillaceae</taxon>
        <taxon>Pacificispira</taxon>
    </lineage>
</organism>
<dbReference type="RefSeq" id="WP_169625344.1">
    <property type="nucleotide sequence ID" value="NZ_JABBNT010000003.1"/>
</dbReference>
<reference evidence="2 3" key="1">
    <citation type="submission" date="2020-04" db="EMBL/GenBank/DDBJ databases">
        <title>Rhodospirillaceae bacterium KN72 isolated from deep sea.</title>
        <authorList>
            <person name="Zhang D.-C."/>
        </authorList>
    </citation>
    <scope>NUCLEOTIDE SEQUENCE [LARGE SCALE GENOMIC DNA]</scope>
    <source>
        <strain evidence="2 3">KN72</strain>
    </source>
</reference>
<feature type="transmembrane region" description="Helical" evidence="1">
    <location>
        <begin position="38"/>
        <end position="60"/>
    </location>
</feature>
<dbReference type="AlphaFoldDB" id="A0A7Y0HFU2"/>
<gene>
    <name evidence="2" type="ORF">HH303_10775</name>
</gene>
<dbReference type="EMBL" id="JABBNT010000003">
    <property type="protein sequence ID" value="NMM44963.1"/>
    <property type="molecule type" value="Genomic_DNA"/>
</dbReference>
<feature type="transmembrane region" description="Helical" evidence="1">
    <location>
        <begin position="281"/>
        <end position="301"/>
    </location>
</feature>
<proteinExistence type="predicted"/>
<keyword evidence="1" id="KW-0472">Membrane</keyword>
<sequence>MKKGILVTAGAIASWALLSVVGRILLLRLPIDPWAFSFIQLCTGGAALVVASMLFAAPRASFRFQRFARPTTWILGVLRVASAAIYTTVLGWLSVLETGTIGAVSVPLAALGVWIVFRRRPSRGEGWGHLVILGASGFLLTGLEDPLQPIVAGLMGLNALATVGIALLVERHPDNLSDEPGARLQFTGTVLMVTAAFFLALRAVQAPASETADWDWQLIAVSAVFGIVLRAPSTVLAFWSIRLAGTQNYAAAIAFLPLIGMGFEESAVAIGLIDVSRFDPGTLLIALIVLAGTGAVIATRLHTKRGAAE</sequence>
<feature type="transmembrane region" description="Helical" evidence="1">
    <location>
        <begin position="216"/>
        <end position="239"/>
    </location>
</feature>
<keyword evidence="1" id="KW-1133">Transmembrane helix</keyword>
<evidence type="ECO:0000256" key="1">
    <source>
        <dbReference type="SAM" id="Phobius"/>
    </source>
</evidence>
<accession>A0A7Y0HFU2</accession>
<comment type="caution">
    <text evidence="2">The sequence shown here is derived from an EMBL/GenBank/DDBJ whole genome shotgun (WGS) entry which is preliminary data.</text>
</comment>
<feature type="transmembrane region" description="Helical" evidence="1">
    <location>
        <begin position="99"/>
        <end position="117"/>
    </location>
</feature>
<keyword evidence="1" id="KW-0812">Transmembrane</keyword>
<evidence type="ECO:0008006" key="4">
    <source>
        <dbReference type="Google" id="ProtNLM"/>
    </source>
</evidence>
<keyword evidence="3" id="KW-1185">Reference proteome</keyword>
<feature type="transmembrane region" description="Helical" evidence="1">
    <location>
        <begin position="126"/>
        <end position="143"/>
    </location>
</feature>
<evidence type="ECO:0000313" key="2">
    <source>
        <dbReference type="EMBL" id="NMM44963.1"/>
    </source>
</evidence>
<dbReference type="Proteomes" id="UP000539372">
    <property type="component" value="Unassembled WGS sequence"/>
</dbReference>
<feature type="transmembrane region" description="Helical" evidence="1">
    <location>
        <begin position="251"/>
        <end position="275"/>
    </location>
</feature>
<feature type="transmembrane region" description="Helical" evidence="1">
    <location>
        <begin position="181"/>
        <end position="204"/>
    </location>
</feature>
<name>A0A7Y0HFU2_9PROT</name>
<evidence type="ECO:0000313" key="3">
    <source>
        <dbReference type="Proteomes" id="UP000539372"/>
    </source>
</evidence>
<feature type="transmembrane region" description="Helical" evidence="1">
    <location>
        <begin position="149"/>
        <end position="169"/>
    </location>
</feature>